<dbReference type="InterPro" id="IPR004638">
    <property type="entry name" value="EmrB-like"/>
</dbReference>
<dbReference type="PROSITE" id="PS00216">
    <property type="entry name" value="SUGAR_TRANSPORT_1"/>
    <property type="match status" value="1"/>
</dbReference>
<keyword evidence="4 7" id="KW-0812">Transmembrane</keyword>
<feature type="transmembrane region" description="Helical" evidence="7">
    <location>
        <begin position="374"/>
        <end position="397"/>
    </location>
</feature>
<feature type="transmembrane region" description="Helical" evidence="7">
    <location>
        <begin position="24"/>
        <end position="44"/>
    </location>
</feature>
<dbReference type="PROSITE" id="PS50850">
    <property type="entry name" value="MFS"/>
    <property type="match status" value="1"/>
</dbReference>
<feature type="transmembrane region" description="Helical" evidence="7">
    <location>
        <begin position="152"/>
        <end position="173"/>
    </location>
</feature>
<keyword evidence="2" id="KW-0813">Transport</keyword>
<dbReference type="NCBIfam" id="TIGR00711">
    <property type="entry name" value="efflux_EmrB"/>
    <property type="match status" value="1"/>
</dbReference>
<proteinExistence type="predicted"/>
<evidence type="ECO:0000256" key="4">
    <source>
        <dbReference type="ARBA" id="ARBA00022692"/>
    </source>
</evidence>
<dbReference type="EMBL" id="JBHSIU010000020">
    <property type="protein sequence ID" value="MFC5000281.1"/>
    <property type="molecule type" value="Genomic_DNA"/>
</dbReference>
<keyword evidence="5 7" id="KW-1133">Transmembrane helix</keyword>
<dbReference type="InterPro" id="IPR020846">
    <property type="entry name" value="MFS_dom"/>
</dbReference>
<dbReference type="Gene3D" id="1.20.1720.10">
    <property type="entry name" value="Multidrug resistance protein D"/>
    <property type="match status" value="1"/>
</dbReference>
<dbReference type="RefSeq" id="WP_380116850.1">
    <property type="nucleotide sequence ID" value="NZ_JBHSIU010000020.1"/>
</dbReference>
<feature type="domain" description="Major facilitator superfamily (MFS) profile" evidence="8">
    <location>
        <begin position="26"/>
        <end position="483"/>
    </location>
</feature>
<dbReference type="InterPro" id="IPR005829">
    <property type="entry name" value="Sugar_transporter_CS"/>
</dbReference>
<comment type="caution">
    <text evidence="9">The sequence shown here is derived from an EMBL/GenBank/DDBJ whole genome shotgun (WGS) entry which is preliminary data.</text>
</comment>
<evidence type="ECO:0000256" key="5">
    <source>
        <dbReference type="ARBA" id="ARBA00022989"/>
    </source>
</evidence>
<feature type="transmembrane region" description="Helical" evidence="7">
    <location>
        <begin position="459"/>
        <end position="479"/>
    </location>
</feature>
<evidence type="ECO:0000313" key="10">
    <source>
        <dbReference type="Proteomes" id="UP001595912"/>
    </source>
</evidence>
<feature type="transmembrane region" description="Helical" evidence="7">
    <location>
        <begin position="317"/>
        <end position="338"/>
    </location>
</feature>
<evidence type="ECO:0000256" key="3">
    <source>
        <dbReference type="ARBA" id="ARBA00022475"/>
    </source>
</evidence>
<protein>
    <submittedName>
        <fullName evidence="9">MFS transporter</fullName>
    </submittedName>
</protein>
<feature type="transmembrane region" description="Helical" evidence="7">
    <location>
        <begin position="64"/>
        <end position="81"/>
    </location>
</feature>
<dbReference type="PANTHER" id="PTHR42718:SF46">
    <property type="entry name" value="BLR6921 PROTEIN"/>
    <property type="match status" value="1"/>
</dbReference>
<evidence type="ECO:0000259" key="8">
    <source>
        <dbReference type="PROSITE" id="PS50850"/>
    </source>
</evidence>
<reference evidence="10" key="1">
    <citation type="journal article" date="2019" name="Int. J. Syst. Evol. Microbiol.">
        <title>The Global Catalogue of Microorganisms (GCM) 10K type strain sequencing project: providing services to taxonomists for standard genome sequencing and annotation.</title>
        <authorList>
            <consortium name="The Broad Institute Genomics Platform"/>
            <consortium name="The Broad Institute Genome Sequencing Center for Infectious Disease"/>
            <person name="Wu L."/>
            <person name="Ma J."/>
        </authorList>
    </citation>
    <scope>NUCLEOTIDE SEQUENCE [LARGE SCALE GENOMIC DNA]</scope>
    <source>
        <strain evidence="10">CGMCC 4.7152</strain>
    </source>
</reference>
<dbReference type="Pfam" id="PF07690">
    <property type="entry name" value="MFS_1"/>
    <property type="match status" value="1"/>
</dbReference>
<feature type="transmembrane region" description="Helical" evidence="7">
    <location>
        <begin position="212"/>
        <end position="232"/>
    </location>
</feature>
<feature type="transmembrane region" description="Helical" evidence="7">
    <location>
        <begin position="117"/>
        <end position="140"/>
    </location>
</feature>
<keyword evidence="10" id="KW-1185">Reference proteome</keyword>
<organism evidence="9 10">
    <name type="scientific">Dactylosporangium cerinum</name>
    <dbReference type="NCBI Taxonomy" id="1434730"/>
    <lineage>
        <taxon>Bacteria</taxon>
        <taxon>Bacillati</taxon>
        <taxon>Actinomycetota</taxon>
        <taxon>Actinomycetes</taxon>
        <taxon>Micromonosporales</taxon>
        <taxon>Micromonosporaceae</taxon>
        <taxon>Dactylosporangium</taxon>
    </lineage>
</organism>
<dbReference type="Gene3D" id="1.20.1250.20">
    <property type="entry name" value="MFS general substrate transporter like domains"/>
    <property type="match status" value="1"/>
</dbReference>
<feature type="transmembrane region" description="Helical" evidence="7">
    <location>
        <begin position="93"/>
        <end position="111"/>
    </location>
</feature>
<dbReference type="SUPFAM" id="SSF103473">
    <property type="entry name" value="MFS general substrate transporter"/>
    <property type="match status" value="1"/>
</dbReference>
<keyword evidence="3" id="KW-1003">Cell membrane</keyword>
<dbReference type="InterPro" id="IPR011701">
    <property type="entry name" value="MFS"/>
</dbReference>
<evidence type="ECO:0000256" key="7">
    <source>
        <dbReference type="SAM" id="Phobius"/>
    </source>
</evidence>
<evidence type="ECO:0000313" key="9">
    <source>
        <dbReference type="EMBL" id="MFC5000281.1"/>
    </source>
</evidence>
<feature type="transmembrane region" description="Helical" evidence="7">
    <location>
        <begin position="238"/>
        <end position="261"/>
    </location>
</feature>
<dbReference type="Proteomes" id="UP001595912">
    <property type="component" value="Unassembled WGS sequence"/>
</dbReference>
<feature type="transmembrane region" description="Helical" evidence="7">
    <location>
        <begin position="179"/>
        <end position="200"/>
    </location>
</feature>
<dbReference type="PANTHER" id="PTHR42718">
    <property type="entry name" value="MAJOR FACILITATOR SUPERFAMILY MULTIDRUG TRANSPORTER MFSC"/>
    <property type="match status" value="1"/>
</dbReference>
<evidence type="ECO:0000256" key="1">
    <source>
        <dbReference type="ARBA" id="ARBA00004651"/>
    </source>
</evidence>
<comment type="subcellular location">
    <subcellularLocation>
        <location evidence="1">Cell membrane</location>
        <topology evidence="1">Multi-pass membrane protein</topology>
    </subcellularLocation>
</comment>
<feature type="transmembrane region" description="Helical" evidence="7">
    <location>
        <begin position="418"/>
        <end position="439"/>
    </location>
</feature>
<sequence length="500" mass="51731">MSNDSGGTATATAAATAAVDPKRWLALSVIAIAQLMVVLDATVVNIALPSAQEALHISTADRQWIVTAYTLAFGGLLLLGGRIADFFGRRRTFLVGLLGFAGASALGGAAVNAETLYAARGLQGAFGALLAPAALSLITVTFTEAKERAKAFGVFGAISGGGAAIGLISGGLLTQYANWRWTLLVNIPIAIIAFVAALPVVRESKAAGDTRYDIPGAILATAGQVALVYGFTKAATDGWSAGVTVTWLVAAGILLTAFVVWESRAKHPLLPLRVLWDRNRGTSFVVSILVGAGMLGMFLFMTFYLQQTMGYSALKSGFAYLPFSVGIIAAATVAARFLPRVGPRVIMSVGGLLGTAAMIWLTRLDLQSDYVVDILPAFVAMSFGMGLVFVPLSSVALTGVANHDAGVASALVNTTQQVGGSLGTALLNTIFTTAVTGYLTSHAASPLIEAEAAIHGYNVAFTASAVLLGVAALLVILFIRRTPADVNSTSDQEQVPVLVH</sequence>
<accession>A0ABV9VV75</accession>
<dbReference type="CDD" id="cd17321">
    <property type="entry name" value="MFS_MMR_MDR_like"/>
    <property type="match status" value="1"/>
</dbReference>
<evidence type="ECO:0000256" key="6">
    <source>
        <dbReference type="ARBA" id="ARBA00023136"/>
    </source>
</evidence>
<feature type="transmembrane region" description="Helical" evidence="7">
    <location>
        <begin position="345"/>
        <end position="362"/>
    </location>
</feature>
<keyword evidence="6 7" id="KW-0472">Membrane</keyword>
<feature type="transmembrane region" description="Helical" evidence="7">
    <location>
        <begin position="282"/>
        <end position="305"/>
    </location>
</feature>
<evidence type="ECO:0000256" key="2">
    <source>
        <dbReference type="ARBA" id="ARBA00022448"/>
    </source>
</evidence>
<gene>
    <name evidence="9" type="ORF">ACFPIJ_20875</name>
</gene>
<dbReference type="InterPro" id="IPR036259">
    <property type="entry name" value="MFS_trans_sf"/>
</dbReference>
<name>A0ABV9VV75_9ACTN</name>